<evidence type="ECO:0000313" key="1">
    <source>
        <dbReference type="EMBL" id="MED6262245.1"/>
    </source>
</evidence>
<accession>A0ABU7CK35</accession>
<dbReference type="EMBL" id="JAHUTI010091948">
    <property type="protein sequence ID" value="MED6262245.1"/>
    <property type="molecule type" value="Genomic_DNA"/>
</dbReference>
<gene>
    <name evidence="1" type="ORF">ATANTOWER_016632</name>
</gene>
<keyword evidence="2" id="KW-1185">Reference proteome</keyword>
<name>A0ABU7CK35_9TELE</name>
<reference evidence="1 2" key="1">
    <citation type="submission" date="2021-07" db="EMBL/GenBank/DDBJ databases">
        <authorList>
            <person name="Palmer J.M."/>
        </authorList>
    </citation>
    <scope>NUCLEOTIDE SEQUENCE [LARGE SCALE GENOMIC DNA]</scope>
    <source>
        <strain evidence="1 2">AT_MEX2019</strain>
        <tissue evidence="1">Muscle</tissue>
    </source>
</reference>
<proteinExistence type="predicted"/>
<organism evidence="1 2">
    <name type="scientific">Ataeniobius toweri</name>
    <dbReference type="NCBI Taxonomy" id="208326"/>
    <lineage>
        <taxon>Eukaryota</taxon>
        <taxon>Metazoa</taxon>
        <taxon>Chordata</taxon>
        <taxon>Craniata</taxon>
        <taxon>Vertebrata</taxon>
        <taxon>Euteleostomi</taxon>
        <taxon>Actinopterygii</taxon>
        <taxon>Neopterygii</taxon>
        <taxon>Teleostei</taxon>
        <taxon>Neoteleostei</taxon>
        <taxon>Acanthomorphata</taxon>
        <taxon>Ovalentaria</taxon>
        <taxon>Atherinomorphae</taxon>
        <taxon>Cyprinodontiformes</taxon>
        <taxon>Goodeidae</taxon>
        <taxon>Ataeniobius</taxon>
    </lineage>
</organism>
<dbReference type="Proteomes" id="UP001345963">
    <property type="component" value="Unassembled WGS sequence"/>
</dbReference>
<sequence>MMVHSISALKLEIQNYKLENSTRTPPEVRNMTWEVRCFQLPLTLKSQLAAIQCHNNTFFAPLTVMMCGLWVGPKCREGDTRSQMNKGQSNIYCSHSRTWQGNQNQ</sequence>
<evidence type="ECO:0000313" key="2">
    <source>
        <dbReference type="Proteomes" id="UP001345963"/>
    </source>
</evidence>
<comment type="caution">
    <text evidence="1">The sequence shown here is derived from an EMBL/GenBank/DDBJ whole genome shotgun (WGS) entry which is preliminary data.</text>
</comment>
<protein>
    <submittedName>
        <fullName evidence="1">Uncharacterized protein</fullName>
    </submittedName>
</protein>